<accession>E7ACF7</accession>
<feature type="modified residue" description="N6-(pyridoxal phosphate)lysine" evidence="7">
    <location>
        <position position="272"/>
    </location>
</feature>
<comment type="catalytic activity">
    <reaction evidence="7">
        <text>(S)-4-amino-5-oxopentanoate = 5-aminolevulinate</text>
        <dbReference type="Rhea" id="RHEA:14265"/>
        <dbReference type="ChEBI" id="CHEBI:57501"/>
        <dbReference type="ChEBI" id="CHEBI:356416"/>
        <dbReference type="EC" id="5.4.3.8"/>
    </reaction>
</comment>
<dbReference type="EMBL" id="FQ670179">
    <property type="protein sequence ID" value="CBY82186.1"/>
    <property type="molecule type" value="Genomic_DNA"/>
</dbReference>
<evidence type="ECO:0000256" key="5">
    <source>
        <dbReference type="ARBA" id="ARBA00023235"/>
    </source>
</evidence>
<dbReference type="UniPathway" id="UPA00251">
    <property type="reaction ID" value="UER00317"/>
</dbReference>
<dbReference type="GO" id="GO:0005737">
    <property type="term" value="C:cytoplasm"/>
    <property type="evidence" value="ECO:0007669"/>
    <property type="project" value="UniProtKB-SubCell"/>
</dbReference>
<dbReference type="STRING" id="936155.HFELIS_01020"/>
<comment type="subcellular location">
    <subcellularLocation>
        <location evidence="7">Cytoplasm</location>
    </subcellularLocation>
</comment>
<dbReference type="PANTHER" id="PTHR43713">
    <property type="entry name" value="GLUTAMATE-1-SEMIALDEHYDE 2,1-AMINOMUTASE"/>
    <property type="match status" value="1"/>
</dbReference>
<evidence type="ECO:0000313" key="8">
    <source>
        <dbReference type="EMBL" id="CBY82186.1"/>
    </source>
</evidence>
<evidence type="ECO:0000256" key="4">
    <source>
        <dbReference type="ARBA" id="ARBA00022898"/>
    </source>
</evidence>
<reference evidence="8 9" key="1">
    <citation type="journal article" date="2011" name="Genome Biol. Evol.">
        <title>Comparative whole genome sequence analysis of the carcinogenic bacterial model pathogen Helicobacter felis.</title>
        <authorList>
            <person name="Arnold I.C."/>
            <person name="Zigova Z."/>
            <person name="Holden M."/>
            <person name="Lawley T.D."/>
            <person name="Rad R."/>
            <person name="Dougan G."/>
            <person name="Falkow S."/>
            <person name="Bentley S.D."/>
            <person name="Muller A."/>
        </authorList>
    </citation>
    <scope>NUCLEOTIDE SEQUENCE [LARGE SCALE GENOMIC DNA]</scope>
    <source>
        <strain evidence="9">ATCC 49179 / CCUG 28539 / NCTC 12436 / CS1</strain>
    </source>
</reference>
<dbReference type="CDD" id="cd00610">
    <property type="entry name" value="OAT_like"/>
    <property type="match status" value="1"/>
</dbReference>
<keyword evidence="7" id="KW-0963">Cytoplasm</keyword>
<protein>
    <recommendedName>
        <fullName evidence="7">Glutamate-1-semialdehyde 2,1-aminomutase</fullName>
        <shortName evidence="7">GSA</shortName>
        <ecNumber evidence="7">5.4.3.8</ecNumber>
    </recommendedName>
    <alternativeName>
        <fullName evidence="7">Glutamate-1-semialdehyde aminotransferase</fullName>
        <shortName evidence="7">GSA-AT</shortName>
    </alternativeName>
</protein>
<comment type="subunit">
    <text evidence="7">Homodimer.</text>
</comment>
<dbReference type="HAMAP" id="MF_00375">
    <property type="entry name" value="HemL_aminotrans_3"/>
    <property type="match status" value="1"/>
</dbReference>
<dbReference type="FunFam" id="3.40.640.10:FF:000021">
    <property type="entry name" value="Glutamate-1-semialdehyde 2,1-aminomutase"/>
    <property type="match status" value="1"/>
</dbReference>
<dbReference type="Gene3D" id="3.40.640.10">
    <property type="entry name" value="Type I PLP-dependent aspartate aminotransferase-like (Major domain)"/>
    <property type="match status" value="1"/>
</dbReference>
<dbReference type="Proteomes" id="UP000007934">
    <property type="component" value="Chromosome"/>
</dbReference>
<keyword evidence="6 7" id="KW-0627">Porphyrin biosynthesis</keyword>
<comment type="pathway">
    <text evidence="2 7">Porphyrin-containing compound metabolism; protoporphyrin-IX biosynthesis; 5-aminolevulinate from L-glutamyl-tRNA(Glu): step 2/2.</text>
</comment>
<evidence type="ECO:0000313" key="9">
    <source>
        <dbReference type="Proteomes" id="UP000007934"/>
    </source>
</evidence>
<dbReference type="GO" id="GO:0006782">
    <property type="term" value="P:protoporphyrinogen IX biosynthetic process"/>
    <property type="evidence" value="ECO:0007669"/>
    <property type="project" value="UniProtKB-UniRule"/>
</dbReference>
<dbReference type="AlphaFoldDB" id="E7ACF7"/>
<dbReference type="InterPro" id="IPR015422">
    <property type="entry name" value="PyrdxlP-dep_Trfase_small"/>
</dbReference>
<dbReference type="Gene3D" id="3.90.1150.10">
    <property type="entry name" value="Aspartate Aminotransferase, domain 1"/>
    <property type="match status" value="1"/>
</dbReference>
<keyword evidence="4 7" id="KW-0663">Pyridoxal phosphate</keyword>
<dbReference type="Pfam" id="PF00202">
    <property type="entry name" value="Aminotran_3"/>
    <property type="match status" value="1"/>
</dbReference>
<dbReference type="GeneID" id="36134868"/>
<dbReference type="GO" id="GO:0030170">
    <property type="term" value="F:pyridoxal phosphate binding"/>
    <property type="evidence" value="ECO:0007669"/>
    <property type="project" value="InterPro"/>
</dbReference>
<dbReference type="RefSeq" id="WP_013468556.1">
    <property type="nucleotide sequence ID" value="NC_014810.2"/>
</dbReference>
<dbReference type="GO" id="GO:0042286">
    <property type="term" value="F:glutamate-1-semialdehyde 2,1-aminomutase activity"/>
    <property type="evidence" value="ECO:0007669"/>
    <property type="project" value="UniProtKB-UniRule"/>
</dbReference>
<dbReference type="eggNOG" id="COG0001">
    <property type="taxonomic scope" value="Bacteria"/>
</dbReference>
<dbReference type="HOGENOM" id="CLU_016922_1_5_7"/>
<dbReference type="SUPFAM" id="SSF53383">
    <property type="entry name" value="PLP-dependent transferases"/>
    <property type="match status" value="1"/>
</dbReference>
<evidence type="ECO:0000256" key="2">
    <source>
        <dbReference type="ARBA" id="ARBA00004819"/>
    </source>
</evidence>
<dbReference type="NCBIfam" id="TIGR00713">
    <property type="entry name" value="hemL"/>
    <property type="match status" value="1"/>
</dbReference>
<keyword evidence="9" id="KW-1185">Reference proteome</keyword>
<evidence type="ECO:0000256" key="3">
    <source>
        <dbReference type="ARBA" id="ARBA00008981"/>
    </source>
</evidence>
<dbReference type="InterPro" id="IPR015421">
    <property type="entry name" value="PyrdxlP-dep_Trfase_major"/>
</dbReference>
<dbReference type="InterPro" id="IPR005814">
    <property type="entry name" value="Aminotrans_3"/>
</dbReference>
<sequence length="437" mass="46768">MAKKQLGHALLHSINDFNEAKQVIAGGVNSPVRAFKSVGGTPPFIFKGDGYSLYDVDGNSYVDFVQSWGPLLFGHADAQIQERVIEVLKRGMSFGAPTELETTLAKKLVLSYEGVEKVRLVSSGTEATMSAIRLARAFSGKDRIIKFEGCYHGHSDSLLVDAGSGCATFGVPSSLGVPKAISDQTLIAQYNDIDSVKACFEAGGVGCVIIEPIAGNMGLVPAKLEFLQELQHLCNKYEAVLIFDEVMSGFRAGVNGSQTHHRLVPDLVTFGKVIGGGLPLACFGGRAEIMEMLAPVGGVYQAGTLSGNPVAVAAGIVALEKIAQEPKLFSRLEELAQRFVKGLVKIAASHGIALQGCVRGSMFGFFFSEQEVQDFQGAKNSKTDLYARLHQKMLQRGVYLAPSAFETGFICAPMHVDIIDACLQKAQESFSEIAHGI</sequence>
<dbReference type="OrthoDB" id="9801052at2"/>
<name>E7ACF7_HELFC</name>
<dbReference type="PROSITE" id="PS00600">
    <property type="entry name" value="AA_TRANSFER_CLASS_3"/>
    <property type="match status" value="1"/>
</dbReference>
<dbReference type="GO" id="GO:0008483">
    <property type="term" value="F:transaminase activity"/>
    <property type="evidence" value="ECO:0007669"/>
    <property type="project" value="UniProtKB-KW"/>
</dbReference>
<dbReference type="InterPro" id="IPR015424">
    <property type="entry name" value="PyrdxlP-dep_Trfase"/>
</dbReference>
<evidence type="ECO:0000256" key="1">
    <source>
        <dbReference type="ARBA" id="ARBA00001933"/>
    </source>
</evidence>
<evidence type="ECO:0000256" key="7">
    <source>
        <dbReference type="HAMAP-Rule" id="MF_00375"/>
    </source>
</evidence>
<dbReference type="InterPro" id="IPR049704">
    <property type="entry name" value="Aminotrans_3_PPA_site"/>
</dbReference>
<proteinExistence type="inferred from homology"/>
<comment type="similarity">
    <text evidence="3 7">Belongs to the class-III pyridoxal-phosphate-dependent aminotransferase family. HemL subfamily.</text>
</comment>
<dbReference type="EC" id="5.4.3.8" evidence="7"/>
<dbReference type="NCBIfam" id="NF000818">
    <property type="entry name" value="PRK00062.1"/>
    <property type="match status" value="1"/>
</dbReference>
<organism evidence="8 9">
    <name type="scientific">Helicobacter felis (strain ATCC 49179 / CCUG 28539 / NCTC 12436 / CS1)</name>
    <dbReference type="NCBI Taxonomy" id="936155"/>
    <lineage>
        <taxon>Bacteria</taxon>
        <taxon>Pseudomonadati</taxon>
        <taxon>Campylobacterota</taxon>
        <taxon>Epsilonproteobacteria</taxon>
        <taxon>Campylobacterales</taxon>
        <taxon>Helicobacteraceae</taxon>
        <taxon>Helicobacter</taxon>
    </lineage>
</organism>
<comment type="cofactor">
    <cofactor evidence="1 7">
        <name>pyridoxal 5'-phosphate</name>
        <dbReference type="ChEBI" id="CHEBI:597326"/>
    </cofactor>
</comment>
<gene>
    <name evidence="7 8" type="primary">hemL</name>
    <name evidence="8" type="ordered locus">Hfelis_01020</name>
</gene>
<dbReference type="InterPro" id="IPR004639">
    <property type="entry name" value="4pyrrol_synth_GluAld_NH2Trfase"/>
</dbReference>
<keyword evidence="5 7" id="KW-0413">Isomerase</keyword>
<dbReference type="KEGG" id="hfe:HFELIS_01020"/>
<dbReference type="PANTHER" id="PTHR43713:SF3">
    <property type="entry name" value="GLUTAMATE-1-SEMIALDEHYDE 2,1-AMINOMUTASE 1, CHLOROPLASTIC-RELATED"/>
    <property type="match status" value="1"/>
</dbReference>
<evidence type="ECO:0000256" key="6">
    <source>
        <dbReference type="ARBA" id="ARBA00023244"/>
    </source>
</evidence>